<dbReference type="AlphaFoldDB" id="A0A7G9SJ93"/>
<dbReference type="RefSeq" id="WP_187538937.1">
    <property type="nucleotide sequence ID" value="NZ_BAABJT010000001.1"/>
</dbReference>
<accession>A0A7G9SJ93</accession>
<dbReference type="Proteomes" id="UP000515971">
    <property type="component" value="Chromosome"/>
</dbReference>
<name>A0A7G9SJ93_9SPHN</name>
<dbReference type="PROSITE" id="PS51257">
    <property type="entry name" value="PROKAR_LIPOPROTEIN"/>
    <property type="match status" value="1"/>
</dbReference>
<evidence type="ECO:0000256" key="1">
    <source>
        <dbReference type="SAM" id="MobiDB-lite"/>
    </source>
</evidence>
<evidence type="ECO:0000313" key="4">
    <source>
        <dbReference type="Proteomes" id="UP000515971"/>
    </source>
</evidence>
<sequence length="107" mass="10833">MRCKALAITAAACAMLAACATPNPKSRIGEEDALFGESVRFNAAAQIINPDPVYPEGAAEPGSSGAKGAAAVTRYRTDQVNARHRTEVNAAKSGGLSTTQGTSGGPN</sequence>
<feature type="region of interest" description="Disordered" evidence="1">
    <location>
        <begin position="52"/>
        <end position="107"/>
    </location>
</feature>
<keyword evidence="2" id="KW-0732">Signal</keyword>
<protein>
    <recommendedName>
        <fullName evidence="5">DUF4148 domain-containing protein</fullName>
    </recommendedName>
</protein>
<gene>
    <name evidence="3" type="ORF">H9L13_03080</name>
</gene>
<dbReference type="KEGG" id="slut:H9L13_03080"/>
<feature type="signal peptide" evidence="2">
    <location>
        <begin position="1"/>
        <end position="20"/>
    </location>
</feature>
<evidence type="ECO:0008006" key="5">
    <source>
        <dbReference type="Google" id="ProtNLM"/>
    </source>
</evidence>
<organism evidence="3 4">
    <name type="scientific">Sphingomonas lutea</name>
    <dbReference type="NCBI Taxonomy" id="1045317"/>
    <lineage>
        <taxon>Bacteria</taxon>
        <taxon>Pseudomonadati</taxon>
        <taxon>Pseudomonadota</taxon>
        <taxon>Alphaproteobacteria</taxon>
        <taxon>Sphingomonadales</taxon>
        <taxon>Sphingomonadaceae</taxon>
        <taxon>Sphingomonas</taxon>
    </lineage>
</organism>
<proteinExistence type="predicted"/>
<dbReference type="EMBL" id="CP060718">
    <property type="protein sequence ID" value="QNN67918.1"/>
    <property type="molecule type" value="Genomic_DNA"/>
</dbReference>
<evidence type="ECO:0000256" key="2">
    <source>
        <dbReference type="SAM" id="SignalP"/>
    </source>
</evidence>
<evidence type="ECO:0000313" key="3">
    <source>
        <dbReference type="EMBL" id="QNN67918.1"/>
    </source>
</evidence>
<feature type="chain" id="PRO_5028859272" description="DUF4148 domain-containing protein" evidence="2">
    <location>
        <begin position="21"/>
        <end position="107"/>
    </location>
</feature>
<reference evidence="3 4" key="1">
    <citation type="submission" date="2020-08" db="EMBL/GenBank/DDBJ databases">
        <title>Genome sequence of Sphingomonas lutea KCTC 23642T.</title>
        <authorList>
            <person name="Hyun D.-W."/>
            <person name="Bae J.-W."/>
        </authorList>
    </citation>
    <scope>NUCLEOTIDE SEQUENCE [LARGE SCALE GENOMIC DNA]</scope>
    <source>
        <strain evidence="3 4">KCTC 23642</strain>
    </source>
</reference>
<keyword evidence="4" id="KW-1185">Reference proteome</keyword>